<evidence type="ECO:0000256" key="6">
    <source>
        <dbReference type="RuleBase" id="RU364126"/>
    </source>
</evidence>
<evidence type="ECO:0000313" key="8">
    <source>
        <dbReference type="Proteomes" id="UP000002173"/>
    </source>
</evidence>
<keyword evidence="2 6" id="KW-0808">Transferase</keyword>
<proteinExistence type="predicted"/>
<dbReference type="GO" id="GO:0005524">
    <property type="term" value="F:ATP binding"/>
    <property type="evidence" value="ECO:0007669"/>
    <property type="project" value="UniProtKB-KW"/>
</dbReference>
<organism evidence="7 8">
    <name type="scientific">Babesia bovis</name>
    <dbReference type="NCBI Taxonomy" id="5865"/>
    <lineage>
        <taxon>Eukaryota</taxon>
        <taxon>Sar</taxon>
        <taxon>Alveolata</taxon>
        <taxon>Apicomplexa</taxon>
        <taxon>Aconoidasida</taxon>
        <taxon>Piroplasmida</taxon>
        <taxon>Babesiidae</taxon>
        <taxon>Babesia</taxon>
    </lineage>
</organism>
<dbReference type="EC" id="2.7.1.158" evidence="1 6"/>
<name>A7AMC2_BABBO</name>
<dbReference type="Pfam" id="PF06090">
    <property type="entry name" value="Ins_P5_2-kin"/>
    <property type="match status" value="1"/>
</dbReference>
<dbReference type="Proteomes" id="UP000002173">
    <property type="component" value="Chromosome 3"/>
</dbReference>
<keyword evidence="4 6" id="KW-0418">Kinase</keyword>
<evidence type="ECO:0000256" key="3">
    <source>
        <dbReference type="ARBA" id="ARBA00022741"/>
    </source>
</evidence>
<dbReference type="OMA" id="ESFFEPC"/>
<gene>
    <name evidence="7" type="ORF">BBOV_III001390</name>
</gene>
<reference evidence="7 8" key="1">
    <citation type="journal article" date="2007" name="PLoS Pathog.">
        <title>Genome sequence of Babesia bovis and comparative analysis of apicomplexan hemoprotozoa.</title>
        <authorList>
            <person name="Brayton K.A."/>
            <person name="Lau A.O.T."/>
            <person name="Herndon D.R."/>
            <person name="Hannick L."/>
            <person name="Kappmeyer L.S."/>
            <person name="Berens S.J."/>
            <person name="Bidwell S.L."/>
            <person name="Brown W.C."/>
            <person name="Crabtree J."/>
            <person name="Fadrosh D."/>
            <person name="Feldblum T."/>
            <person name="Forberger H.A."/>
            <person name="Haas B.J."/>
            <person name="Howell J.M."/>
            <person name="Khouri H."/>
            <person name="Koo H."/>
            <person name="Mann D.J."/>
            <person name="Norimine J."/>
            <person name="Paulsen I.T."/>
            <person name="Radune D."/>
            <person name="Ren Q."/>
            <person name="Smith R.K. Jr."/>
            <person name="Suarez C.E."/>
            <person name="White O."/>
            <person name="Wortman J.R."/>
            <person name="Knowles D.P. Jr."/>
            <person name="McElwain T.F."/>
            <person name="Nene V.M."/>
        </authorList>
    </citation>
    <scope>NUCLEOTIDE SEQUENCE [LARGE SCALE GENOMIC DNA]</scope>
    <source>
        <strain evidence="7">T2Bo</strain>
    </source>
</reference>
<accession>A7AMC2</accession>
<protein>
    <recommendedName>
        <fullName evidence="1 6">Inositol-pentakisphosphate 2-kinase</fullName>
        <ecNumber evidence="1 6">2.7.1.158</ecNumber>
    </recommendedName>
</protein>
<keyword evidence="5 6" id="KW-0067">ATP-binding</keyword>
<dbReference type="GO" id="GO:0035299">
    <property type="term" value="F:inositol-1,3,4,5,6-pentakisphosphate 2-kinase activity"/>
    <property type="evidence" value="ECO:0007669"/>
    <property type="project" value="UniProtKB-EC"/>
</dbReference>
<sequence>MTMHRMLYHDEFCLFMQEGCCKSSESCTPKRVGCLIKRSVANRLRTHLSKLMDNKYDECKHTSKQKCGCKRMVINGDGDYANWWKVNLFESEVVYKKRIYHVKEVARKTTIDIKPTDIQILGNNNITYDPLKYELAILEEDLFNLAVCVSLGRTVMQTIMQYYRNISVEMKPKCGILNFSGFPSLFQMCQPYKARIRYENIVSSQCPESTDWIINERAQENYNSGYSPIKLFGMELADVKKELQCLAKVPQNNIRIFINNVEVDPAILIQDQCAMDNVARCLVENKVIMNRILKLQALASGQQIVASVLYLLCNMVYRFFNAKEKIRDKVQKKWEVSSITQNLMALSKELLAHVLCQHANPYRIQRMFNIIGRKLICSMCNVLKMLLDNKTKHFCFSKRNICLYRMTGVNDKRNCIQSPDTQLTIHSQGRLLRNVGANDEAVQLVLYKELETILSRINVHVANQYFNRKHYSARKKTSCSSESPKCSMAGRNPISNHHSWKRCKMLLDHIEQWINLYLGGRTAMDLSVVLNVLFHTGSKGERAGPNFFRFSLIDLDLKPVHRIPRWKEDVLFLVNKQISTA</sequence>
<dbReference type="GO" id="GO:0032958">
    <property type="term" value="P:inositol phosphate biosynthetic process"/>
    <property type="evidence" value="ECO:0007669"/>
    <property type="project" value="TreeGrafter"/>
</dbReference>
<evidence type="ECO:0000256" key="5">
    <source>
        <dbReference type="ARBA" id="ARBA00022840"/>
    </source>
</evidence>
<dbReference type="AlphaFoldDB" id="A7AMC2"/>
<comment type="domain">
    <text evidence="6">The EXKPK motif is conserved in inositol-pentakisphosphate 2-kinases of both family 1 and 2.</text>
</comment>
<evidence type="ECO:0000256" key="2">
    <source>
        <dbReference type="ARBA" id="ARBA00022679"/>
    </source>
</evidence>
<dbReference type="GeneID" id="5479519"/>
<dbReference type="PANTHER" id="PTHR14456">
    <property type="entry name" value="INOSITOL POLYPHOSPHATE KINASE 1"/>
    <property type="match status" value="1"/>
</dbReference>
<dbReference type="InterPro" id="IPR009286">
    <property type="entry name" value="Ins_P5_2-kin"/>
</dbReference>
<comment type="catalytic activity">
    <reaction evidence="6">
        <text>1D-myo-inositol 1,3,4,5,6-pentakisphosphate + ATP = 1D-myo-inositol hexakisphosphate + ADP + H(+)</text>
        <dbReference type="Rhea" id="RHEA:20313"/>
        <dbReference type="ChEBI" id="CHEBI:15378"/>
        <dbReference type="ChEBI" id="CHEBI:30616"/>
        <dbReference type="ChEBI" id="CHEBI:57733"/>
        <dbReference type="ChEBI" id="CHEBI:58130"/>
        <dbReference type="ChEBI" id="CHEBI:456216"/>
        <dbReference type="EC" id="2.7.1.158"/>
    </reaction>
</comment>
<dbReference type="InParanoid" id="A7AMC2"/>
<dbReference type="GO" id="GO:0005634">
    <property type="term" value="C:nucleus"/>
    <property type="evidence" value="ECO:0007669"/>
    <property type="project" value="TreeGrafter"/>
</dbReference>
<dbReference type="STRING" id="5865.A7AMC2"/>
<keyword evidence="8" id="KW-1185">Reference proteome</keyword>
<keyword evidence="3 6" id="KW-0547">Nucleotide-binding</keyword>
<evidence type="ECO:0000256" key="1">
    <source>
        <dbReference type="ARBA" id="ARBA00012023"/>
    </source>
</evidence>
<dbReference type="eggNOG" id="ENOG502QXI1">
    <property type="taxonomic scope" value="Eukaryota"/>
</dbReference>
<comment type="caution">
    <text evidence="7">The sequence shown here is derived from an EMBL/GenBank/DDBJ whole genome shotgun (WGS) entry which is preliminary data.</text>
</comment>
<evidence type="ECO:0000313" key="7">
    <source>
        <dbReference type="EMBL" id="EDO07706.1"/>
    </source>
</evidence>
<dbReference type="KEGG" id="bbo:BBOV_III001390"/>
<evidence type="ECO:0000256" key="4">
    <source>
        <dbReference type="ARBA" id="ARBA00022777"/>
    </source>
</evidence>
<dbReference type="PANTHER" id="PTHR14456:SF2">
    <property type="entry name" value="INOSITOL-PENTAKISPHOSPHATE 2-KINASE"/>
    <property type="match status" value="1"/>
</dbReference>
<dbReference type="VEuPathDB" id="PiroplasmaDB:BBOV_III001390"/>
<dbReference type="EMBL" id="AAXT01000001">
    <property type="protein sequence ID" value="EDO07706.1"/>
    <property type="molecule type" value="Genomic_DNA"/>
</dbReference>
<comment type="function">
    <text evidence="6">Phosphorylates Ins(1,3,4,5,6)P5 at position 2 to form Ins(1,2,3,4,5,6)P6 (InsP6 or phytate).</text>
</comment>